<proteinExistence type="predicted"/>
<accession>A0A285VQW5</accession>
<dbReference type="Proteomes" id="UP000219023">
    <property type="component" value="Unassembled WGS sequence"/>
</dbReference>
<evidence type="ECO:0000259" key="2">
    <source>
        <dbReference type="Pfam" id="PF07603"/>
    </source>
</evidence>
<dbReference type="RefSeq" id="WP_097023401.1">
    <property type="nucleotide sequence ID" value="NZ_OBQJ01000007.1"/>
</dbReference>
<dbReference type="AlphaFoldDB" id="A0A285VQW5"/>
<gene>
    <name evidence="3" type="ORF">SAMN05421509_10760</name>
</gene>
<protein>
    <recommendedName>
        <fullName evidence="2">Lcl C-terminal domain-containing protein</fullName>
    </recommendedName>
</protein>
<evidence type="ECO:0000313" key="3">
    <source>
        <dbReference type="EMBL" id="SOC56464.1"/>
    </source>
</evidence>
<feature type="compositionally biased region" description="Polar residues" evidence="1">
    <location>
        <begin position="610"/>
        <end position="620"/>
    </location>
</feature>
<evidence type="ECO:0000256" key="1">
    <source>
        <dbReference type="SAM" id="MobiDB-lite"/>
    </source>
</evidence>
<dbReference type="InterPro" id="IPR011460">
    <property type="entry name" value="Lcl_C"/>
</dbReference>
<feature type="compositionally biased region" description="Polar residues" evidence="1">
    <location>
        <begin position="573"/>
        <end position="583"/>
    </location>
</feature>
<name>A0A285VQW5_9GAMM</name>
<reference evidence="3 4" key="1">
    <citation type="submission" date="2017-08" db="EMBL/GenBank/DDBJ databases">
        <authorList>
            <person name="de Groot N.N."/>
        </authorList>
    </citation>
    <scope>NUCLEOTIDE SEQUENCE [LARGE SCALE GENOMIC DNA]</scope>
    <source>
        <strain evidence="3 4">USBA 855</strain>
    </source>
</reference>
<sequence length="676" mass="72236">MAEQLSVTDPAFSEQLRALQTTDPAHPDSWNPQYQGLLENDHWLRAKIVETQGQVEDILGSDPINLSDQLDALVQYGAQRVFTERREQVPSHTITSAVSGDDSIDLDDTTGIEVGQHYFINDAGNVQAVRIAEVLSTNRVTLTTTLNSTVAAGSTLGRLAPGYYATPQLADMERGATIHAQGDNLAVSGWSGNSWTDLNKRADGGWDVPAGVDRLRVSGTVSRVAVISSLPISVTRRAQNITPADGDNGLTVTPTLQGTPYYPLYGVPQARRRFQIIERGGSFATPLYAGEEVPTGDTPMVEHVVATPLTTDVSYQWRYSDQNVEGEWAPWSLPTTFTTADTYVAAPTVVSPADGATEVPEQPIFSLSAFTVTNGEDTHAATSVRIKDSTGAVVWELAESATLNDIVVPAGVLQEGERTYTVEGRYHGETYGSSAWSVPASFTTEASFVPADQIGAAYGGGYTAGQIVSDYDGETYLLIVSDGGGDSVQTGAGTMEWRTAQSSVTTTHGVPPMTLADGRANHNAIKAAGALSQFPAVQWIENTLNAGAGLNGHTDWYLPARDELELIYRNFKPTTQDNNDGNRSSSSSYYAADGATHGTNANSLPEGAGYTTSDPAQTARDSFREGGADAFEASGYWSSTEGNSSGAWYQGFDSGSQYISGKTYANRVRAVRRVKL</sequence>
<feature type="domain" description="Lcl C-terminal" evidence="2">
    <location>
        <begin position="535"/>
        <end position="672"/>
    </location>
</feature>
<dbReference type="OrthoDB" id="6845395at2"/>
<organism evidence="3 4">
    <name type="scientific">Chromohalobacter canadensis</name>
    <dbReference type="NCBI Taxonomy" id="141389"/>
    <lineage>
        <taxon>Bacteria</taxon>
        <taxon>Pseudomonadati</taxon>
        <taxon>Pseudomonadota</taxon>
        <taxon>Gammaproteobacteria</taxon>
        <taxon>Oceanospirillales</taxon>
        <taxon>Halomonadaceae</taxon>
        <taxon>Chromohalobacter</taxon>
    </lineage>
</organism>
<dbReference type="Pfam" id="PF07603">
    <property type="entry name" value="Lcl_C"/>
    <property type="match status" value="1"/>
</dbReference>
<evidence type="ECO:0000313" key="4">
    <source>
        <dbReference type="Proteomes" id="UP000219023"/>
    </source>
</evidence>
<feature type="region of interest" description="Disordered" evidence="1">
    <location>
        <begin position="573"/>
        <end position="621"/>
    </location>
</feature>
<dbReference type="EMBL" id="OBQJ01000007">
    <property type="protein sequence ID" value="SOC56464.1"/>
    <property type="molecule type" value="Genomic_DNA"/>
</dbReference>